<reference evidence="2" key="2">
    <citation type="journal article" date="2015" name="Data Brief">
        <title>Shoot transcriptome of the giant reed, Arundo donax.</title>
        <authorList>
            <person name="Barrero R.A."/>
            <person name="Guerrero F.D."/>
            <person name="Moolhuijzen P."/>
            <person name="Goolsby J.A."/>
            <person name="Tidwell J."/>
            <person name="Bellgard S.E."/>
            <person name="Bellgard M.I."/>
        </authorList>
    </citation>
    <scope>NUCLEOTIDE SEQUENCE</scope>
    <source>
        <tissue evidence="2">Shoot tissue taken approximately 20 cm above the soil surface</tissue>
    </source>
</reference>
<evidence type="ECO:0000256" key="1">
    <source>
        <dbReference type="SAM" id="MobiDB-lite"/>
    </source>
</evidence>
<reference evidence="2" key="1">
    <citation type="submission" date="2014-09" db="EMBL/GenBank/DDBJ databases">
        <authorList>
            <person name="Magalhaes I.L.F."/>
            <person name="Oliveira U."/>
            <person name="Santos F.R."/>
            <person name="Vidigal T.H.D.A."/>
            <person name="Brescovit A.D."/>
            <person name="Santos A.J."/>
        </authorList>
    </citation>
    <scope>NUCLEOTIDE SEQUENCE</scope>
    <source>
        <tissue evidence="2">Shoot tissue taken approximately 20 cm above the soil surface</tissue>
    </source>
</reference>
<name>A0A0A9BU33_ARUDO</name>
<feature type="compositionally biased region" description="Polar residues" evidence="1">
    <location>
        <begin position="1"/>
        <end position="11"/>
    </location>
</feature>
<evidence type="ECO:0000313" key="2">
    <source>
        <dbReference type="EMBL" id="JAD65698.1"/>
    </source>
</evidence>
<protein>
    <submittedName>
        <fullName evidence="2">Uncharacterized protein</fullName>
    </submittedName>
</protein>
<proteinExistence type="predicted"/>
<organism evidence="2">
    <name type="scientific">Arundo donax</name>
    <name type="common">Giant reed</name>
    <name type="synonym">Donax arundinaceus</name>
    <dbReference type="NCBI Taxonomy" id="35708"/>
    <lineage>
        <taxon>Eukaryota</taxon>
        <taxon>Viridiplantae</taxon>
        <taxon>Streptophyta</taxon>
        <taxon>Embryophyta</taxon>
        <taxon>Tracheophyta</taxon>
        <taxon>Spermatophyta</taxon>
        <taxon>Magnoliopsida</taxon>
        <taxon>Liliopsida</taxon>
        <taxon>Poales</taxon>
        <taxon>Poaceae</taxon>
        <taxon>PACMAD clade</taxon>
        <taxon>Arundinoideae</taxon>
        <taxon>Arundineae</taxon>
        <taxon>Arundo</taxon>
    </lineage>
</organism>
<dbReference type="AlphaFoldDB" id="A0A0A9BU33"/>
<accession>A0A0A9BU33</accession>
<feature type="region of interest" description="Disordered" evidence="1">
    <location>
        <begin position="1"/>
        <end position="21"/>
    </location>
</feature>
<sequence>MIALQLTSTSPPLAPWSDGQRSLADRPHLVQSLLIYSEIP</sequence>
<dbReference type="EMBL" id="GBRH01232197">
    <property type="protein sequence ID" value="JAD65698.1"/>
    <property type="molecule type" value="Transcribed_RNA"/>
</dbReference>